<dbReference type="AlphaFoldDB" id="A0A5E7WGR2"/>
<protein>
    <submittedName>
        <fullName evidence="1">Uncharacterized protein</fullName>
    </submittedName>
</protein>
<evidence type="ECO:0000313" key="2">
    <source>
        <dbReference type="Proteomes" id="UP000325645"/>
    </source>
</evidence>
<reference evidence="1 2" key="1">
    <citation type="submission" date="2019-09" db="EMBL/GenBank/DDBJ databases">
        <authorList>
            <person name="Chandra G."/>
            <person name="Truman W A."/>
        </authorList>
    </citation>
    <scope>NUCLEOTIDE SEQUENCE [LARGE SCALE GENOMIC DNA]</scope>
    <source>
        <strain evidence="1">PS943</strain>
    </source>
</reference>
<gene>
    <name evidence="1" type="ORF">PS943_03653</name>
</gene>
<organism evidence="1 2">
    <name type="scientific">Pseudomonas fluorescens</name>
    <dbReference type="NCBI Taxonomy" id="294"/>
    <lineage>
        <taxon>Bacteria</taxon>
        <taxon>Pseudomonadati</taxon>
        <taxon>Pseudomonadota</taxon>
        <taxon>Gammaproteobacteria</taxon>
        <taxon>Pseudomonadales</taxon>
        <taxon>Pseudomonadaceae</taxon>
        <taxon>Pseudomonas</taxon>
    </lineage>
</organism>
<proteinExistence type="predicted"/>
<dbReference type="Proteomes" id="UP000325645">
    <property type="component" value="Unassembled WGS sequence"/>
</dbReference>
<dbReference type="EMBL" id="CABVJH010000006">
    <property type="protein sequence ID" value="VVQ34044.1"/>
    <property type="molecule type" value="Genomic_DNA"/>
</dbReference>
<accession>A0A5E7WGR2</accession>
<sequence>MDSEGHKTAAESGWIMIGSNGSNLSAATCASVRIDEYAAEMLKDPNKVRAFFERVNGEAKAR</sequence>
<name>A0A5E7WGR2_PSEFL</name>
<evidence type="ECO:0000313" key="1">
    <source>
        <dbReference type="EMBL" id="VVQ34044.1"/>
    </source>
</evidence>